<accession>A0AAD9ZIC7</accession>
<proteinExistence type="predicted"/>
<evidence type="ECO:0000313" key="1">
    <source>
        <dbReference type="EMBL" id="KAK3178313.1"/>
    </source>
</evidence>
<gene>
    <name evidence="1" type="ORF">OEA41_000446</name>
</gene>
<organism evidence="1 2">
    <name type="scientific">Lepraria neglecta</name>
    <dbReference type="NCBI Taxonomy" id="209136"/>
    <lineage>
        <taxon>Eukaryota</taxon>
        <taxon>Fungi</taxon>
        <taxon>Dikarya</taxon>
        <taxon>Ascomycota</taxon>
        <taxon>Pezizomycotina</taxon>
        <taxon>Lecanoromycetes</taxon>
        <taxon>OSLEUM clade</taxon>
        <taxon>Lecanoromycetidae</taxon>
        <taxon>Lecanorales</taxon>
        <taxon>Lecanorineae</taxon>
        <taxon>Stereocaulaceae</taxon>
        <taxon>Lepraria</taxon>
    </lineage>
</organism>
<dbReference type="EMBL" id="JASNWA010000003">
    <property type="protein sequence ID" value="KAK3178313.1"/>
    <property type="molecule type" value="Genomic_DNA"/>
</dbReference>
<protein>
    <submittedName>
        <fullName evidence="1">Uncharacterized protein</fullName>
    </submittedName>
</protein>
<evidence type="ECO:0000313" key="2">
    <source>
        <dbReference type="Proteomes" id="UP001276659"/>
    </source>
</evidence>
<comment type="caution">
    <text evidence="1">The sequence shown here is derived from an EMBL/GenBank/DDBJ whole genome shotgun (WGS) entry which is preliminary data.</text>
</comment>
<sequence length="59" mass="6596">MQSTEEAAWVPVKGTDEEGKEYIEAEEIEAEEYIKSLKYGIEFVGHTQMKDVSTGASII</sequence>
<dbReference type="Proteomes" id="UP001276659">
    <property type="component" value="Unassembled WGS sequence"/>
</dbReference>
<name>A0AAD9ZIC7_9LECA</name>
<keyword evidence="2" id="KW-1185">Reference proteome</keyword>
<dbReference type="AlphaFoldDB" id="A0AAD9ZIC7"/>
<reference evidence="1" key="1">
    <citation type="submission" date="2022-11" db="EMBL/GenBank/DDBJ databases">
        <title>Chromosomal genome sequence assembly and mating type (MAT) locus characterization of the leprose asexual lichenized fungus Lepraria neglecta (Nyl.) Erichsen.</title>
        <authorList>
            <person name="Allen J.L."/>
            <person name="Pfeffer B."/>
        </authorList>
    </citation>
    <scope>NUCLEOTIDE SEQUENCE</scope>
    <source>
        <strain evidence="1">Allen 5258</strain>
    </source>
</reference>